<dbReference type="PANTHER" id="PTHR30327">
    <property type="entry name" value="UNCHARACTERIZED PROTEIN YQGE"/>
    <property type="match status" value="1"/>
</dbReference>
<dbReference type="RefSeq" id="WP_116849457.1">
    <property type="nucleotide sequence ID" value="NZ_QTJU01000012.1"/>
</dbReference>
<gene>
    <name evidence="2" type="ORF">DXN05_22045</name>
</gene>
<reference evidence="2 3" key="1">
    <citation type="submission" date="2018-08" db="EMBL/GenBank/DDBJ databases">
        <title>Chitinophagaceae sp. K23C18032701, a novel bacterium isolated from forest soil.</title>
        <authorList>
            <person name="Wang C."/>
        </authorList>
    </citation>
    <scope>NUCLEOTIDE SEQUENCE [LARGE SCALE GENOMIC DNA]</scope>
    <source>
        <strain evidence="2 3">K23C18032701</strain>
    </source>
</reference>
<dbReference type="Gene3D" id="3.40.1740.10">
    <property type="entry name" value="VC0467-like"/>
    <property type="match status" value="1"/>
</dbReference>
<evidence type="ECO:0000313" key="3">
    <source>
        <dbReference type="Proteomes" id="UP000261284"/>
    </source>
</evidence>
<dbReference type="AlphaFoldDB" id="A0A3E1NE01"/>
<dbReference type="InterPro" id="IPR003774">
    <property type="entry name" value="AlgH-like"/>
</dbReference>
<dbReference type="PANTHER" id="PTHR30327:SF1">
    <property type="entry name" value="UPF0301 PROTEIN YQGE"/>
    <property type="match status" value="1"/>
</dbReference>
<evidence type="ECO:0000313" key="2">
    <source>
        <dbReference type="EMBL" id="RFM26008.1"/>
    </source>
</evidence>
<dbReference type="Pfam" id="PF02622">
    <property type="entry name" value="DUF179"/>
    <property type="match status" value="1"/>
</dbReference>
<dbReference type="Proteomes" id="UP000261284">
    <property type="component" value="Unassembled WGS sequence"/>
</dbReference>
<dbReference type="GO" id="GO:0005829">
    <property type="term" value="C:cytosol"/>
    <property type="evidence" value="ECO:0007669"/>
    <property type="project" value="TreeGrafter"/>
</dbReference>
<sequence>MKQGSFIKSTPLLNDTVFENTVLFITEYNDKGAMGFIINQQFPRKLNELEAFKHITPFPLYLGGPVDQEHLYFIHQRPDLITGGTPITSSIFFGGDFQSAIKHIHNNTLTQKDIKIFIGYCGWDNLELDEEIAEGSWVVLNIEDNPNNAFL</sequence>
<dbReference type="OrthoDB" id="9807486at2"/>
<organism evidence="2 3">
    <name type="scientific">Deminuibacter soli</name>
    <dbReference type="NCBI Taxonomy" id="2291815"/>
    <lineage>
        <taxon>Bacteria</taxon>
        <taxon>Pseudomonadati</taxon>
        <taxon>Bacteroidota</taxon>
        <taxon>Chitinophagia</taxon>
        <taxon>Chitinophagales</taxon>
        <taxon>Chitinophagaceae</taxon>
        <taxon>Deminuibacter</taxon>
    </lineage>
</organism>
<evidence type="ECO:0000256" key="1">
    <source>
        <dbReference type="ARBA" id="ARBA00009600"/>
    </source>
</evidence>
<accession>A0A3E1NE01</accession>
<name>A0A3E1NE01_9BACT</name>
<comment type="similarity">
    <text evidence="1">Belongs to the UPF0301 (AlgH) family.</text>
</comment>
<comment type="caution">
    <text evidence="2">The sequence shown here is derived from an EMBL/GenBank/DDBJ whole genome shotgun (WGS) entry which is preliminary data.</text>
</comment>
<protein>
    <submittedName>
        <fullName evidence="2">YqgE/AlgH family protein</fullName>
    </submittedName>
</protein>
<dbReference type="EMBL" id="QTJU01000012">
    <property type="protein sequence ID" value="RFM26008.1"/>
    <property type="molecule type" value="Genomic_DNA"/>
</dbReference>
<keyword evidence="3" id="KW-1185">Reference proteome</keyword>
<proteinExistence type="inferred from homology"/>
<dbReference type="SUPFAM" id="SSF143456">
    <property type="entry name" value="VC0467-like"/>
    <property type="match status" value="1"/>
</dbReference>